<dbReference type="OrthoDB" id="7951056at2"/>
<gene>
    <name evidence="2" type="ORF">SAMN04488059_103290</name>
    <name evidence="1" type="ORF">WH91_08810</name>
</gene>
<evidence type="ECO:0008006" key="5">
    <source>
        <dbReference type="Google" id="ProtNLM"/>
    </source>
</evidence>
<dbReference type="EMBL" id="FOMB01000003">
    <property type="protein sequence ID" value="SFC29648.1"/>
    <property type="molecule type" value="Genomic_DNA"/>
</dbReference>
<accession>A0A0F5PX26</accession>
<reference evidence="1 3" key="1">
    <citation type="submission" date="2015-03" db="EMBL/GenBank/DDBJ databases">
        <authorList>
            <person name="Lepp D."/>
            <person name="Hassan Y.I."/>
            <person name="Li X.-Z."/>
            <person name="Zhou T."/>
        </authorList>
    </citation>
    <scope>NUCLEOTIDE SEQUENCE [LARGE SCALE GENOMIC DNA]</scope>
    <source>
        <strain evidence="1 3">Cr7-05</strain>
    </source>
</reference>
<sequence length="85" mass="8929">MALSLPGERTLAAATPLNPFAAFTRWIVKAQAARTRRVALSALLELDHAGLDDLGISLDDVVAAIAAPVQGGRLLNTARARRARG</sequence>
<dbReference type="STRING" id="728005.SAMN04488059_103290"/>
<dbReference type="Proteomes" id="UP000182258">
    <property type="component" value="Unassembled WGS sequence"/>
</dbReference>
<dbReference type="AlphaFoldDB" id="A0A0F5PX26"/>
<protein>
    <recommendedName>
        <fullName evidence="5">DUF1127 domain-containing protein</fullName>
    </recommendedName>
</protein>
<organism evidence="2 4">
    <name type="scientific">Devosia psychrophila</name>
    <dbReference type="NCBI Taxonomy" id="728005"/>
    <lineage>
        <taxon>Bacteria</taxon>
        <taxon>Pseudomonadati</taxon>
        <taxon>Pseudomonadota</taxon>
        <taxon>Alphaproteobacteria</taxon>
        <taxon>Hyphomicrobiales</taxon>
        <taxon>Devosiaceae</taxon>
        <taxon>Devosia</taxon>
    </lineage>
</organism>
<dbReference type="PATRIC" id="fig|728005.3.peg.4478"/>
<name>A0A0F5PX26_9HYPH</name>
<dbReference type="Proteomes" id="UP000033519">
    <property type="component" value="Unassembled WGS sequence"/>
</dbReference>
<dbReference type="RefSeq" id="WP_046170638.1">
    <property type="nucleotide sequence ID" value="NZ_FOMB01000003.1"/>
</dbReference>
<reference evidence="2 4" key="2">
    <citation type="submission" date="2016-10" db="EMBL/GenBank/DDBJ databases">
        <authorList>
            <person name="de Groot N.N."/>
        </authorList>
    </citation>
    <scope>NUCLEOTIDE SEQUENCE [LARGE SCALE GENOMIC DNA]</scope>
    <source>
        <strain evidence="2 4">CGMCC 1.10210</strain>
    </source>
</reference>
<evidence type="ECO:0000313" key="4">
    <source>
        <dbReference type="Proteomes" id="UP000182258"/>
    </source>
</evidence>
<proteinExistence type="predicted"/>
<evidence type="ECO:0000313" key="1">
    <source>
        <dbReference type="EMBL" id="KKC33150.1"/>
    </source>
</evidence>
<evidence type="ECO:0000313" key="3">
    <source>
        <dbReference type="Proteomes" id="UP000033519"/>
    </source>
</evidence>
<evidence type="ECO:0000313" key="2">
    <source>
        <dbReference type="EMBL" id="SFC29648.1"/>
    </source>
</evidence>
<keyword evidence="3" id="KW-1185">Reference proteome</keyword>
<dbReference type="EMBL" id="LAPV01000093">
    <property type="protein sequence ID" value="KKC33150.1"/>
    <property type="molecule type" value="Genomic_DNA"/>
</dbReference>